<dbReference type="CDD" id="cd11065">
    <property type="entry name" value="CYP64-like"/>
    <property type="match status" value="1"/>
</dbReference>
<dbReference type="PRINTS" id="PR00385">
    <property type="entry name" value="P450"/>
</dbReference>
<keyword evidence="10" id="KW-0812">Transmembrane</keyword>
<dbReference type="STRING" id="1314800.A0A1B7ML23"/>
<evidence type="ECO:0000256" key="4">
    <source>
        <dbReference type="ARBA" id="ARBA00022617"/>
    </source>
</evidence>
<protein>
    <submittedName>
        <fullName evidence="11">Cytochrome P450</fullName>
    </submittedName>
</protein>
<dbReference type="Proteomes" id="UP000092154">
    <property type="component" value="Unassembled WGS sequence"/>
</dbReference>
<gene>
    <name evidence="11" type="ORF">K503DRAFT_838891</name>
</gene>
<evidence type="ECO:0000256" key="1">
    <source>
        <dbReference type="ARBA" id="ARBA00001971"/>
    </source>
</evidence>
<evidence type="ECO:0000256" key="10">
    <source>
        <dbReference type="SAM" id="Phobius"/>
    </source>
</evidence>
<comment type="similarity">
    <text evidence="3">Belongs to the cytochrome P450 family.</text>
</comment>
<sequence>MLQLPDLHISGNTQLIIAAACLGVVGIIAQAYLPRSASGLPLPPSPPTWRLRGHLLPALNSFLTIGGWIEEYGPVITIRSGTEKIVIIGRYNAVLDIMEKQSGSLADRPRMIAAGEMLTGGLSMGFVRAGDRLRRMRRILHTHLQPKVAETYQPLQMTHAIKTLLSILDDPHNFRSHTETYAATVIMKVAYGKDKPTSATDPDVIEAHQGLYRLLQVLRPGAYLVDTIPWLKYLPWYGQELKRGCQSTRELHTRQLNHVRQQIQENKDVGPSFAKYILENGHSYGVTEIEAAFLAGAFFIAGSTTTSLTICTVLMAAACFPEEQAKVQAELDTVIGRHRVPNFSDQQSLPRLQAFISETLRWRPLTANGMPHRATKDVIWANYCIPAGTTVTGNHWAISRDPEVFPEPHAFKPQRWIDDQGSLRDDLRFFTYGFGRRVCPGQHVADRSVFINSLLLLWAFQVILDPEAPLDDMGYMKGDVQRPCSIQFKTRVPEAELRQMMQKHSESDVA</sequence>
<dbReference type="OrthoDB" id="2789670at2759"/>
<dbReference type="GO" id="GO:0005506">
    <property type="term" value="F:iron ion binding"/>
    <property type="evidence" value="ECO:0007669"/>
    <property type="project" value="InterPro"/>
</dbReference>
<dbReference type="InterPro" id="IPR001128">
    <property type="entry name" value="Cyt_P450"/>
</dbReference>
<dbReference type="InterPro" id="IPR036396">
    <property type="entry name" value="Cyt_P450_sf"/>
</dbReference>
<dbReference type="Gene3D" id="1.10.630.10">
    <property type="entry name" value="Cytochrome P450"/>
    <property type="match status" value="1"/>
</dbReference>
<evidence type="ECO:0000256" key="9">
    <source>
        <dbReference type="PIRSR" id="PIRSR602401-1"/>
    </source>
</evidence>
<keyword evidence="7 9" id="KW-0408">Iron</keyword>
<dbReference type="GO" id="GO:0020037">
    <property type="term" value="F:heme binding"/>
    <property type="evidence" value="ECO:0007669"/>
    <property type="project" value="InterPro"/>
</dbReference>
<name>A0A1B7ML23_9AGAM</name>
<keyword evidence="6" id="KW-0560">Oxidoreductase</keyword>
<dbReference type="PANTHER" id="PTHR46300">
    <property type="entry name" value="P450, PUTATIVE (EUROFUNG)-RELATED-RELATED"/>
    <property type="match status" value="1"/>
</dbReference>
<keyword evidence="4 9" id="KW-0349">Heme</keyword>
<comment type="cofactor">
    <cofactor evidence="1 9">
        <name>heme</name>
        <dbReference type="ChEBI" id="CHEBI:30413"/>
    </cofactor>
</comment>
<dbReference type="PANTHER" id="PTHR46300:SF1">
    <property type="entry name" value="P450, PUTATIVE (EUROFUNG)-RELATED"/>
    <property type="match status" value="1"/>
</dbReference>
<keyword evidence="5 9" id="KW-0479">Metal-binding</keyword>
<feature type="binding site" description="axial binding residue" evidence="9">
    <location>
        <position position="439"/>
    </location>
    <ligand>
        <name>heme</name>
        <dbReference type="ChEBI" id="CHEBI:30413"/>
    </ligand>
    <ligandPart>
        <name>Fe</name>
        <dbReference type="ChEBI" id="CHEBI:18248"/>
    </ligandPart>
</feature>
<dbReference type="InterPro" id="IPR050364">
    <property type="entry name" value="Cytochrome_P450_fung"/>
</dbReference>
<evidence type="ECO:0000256" key="5">
    <source>
        <dbReference type="ARBA" id="ARBA00022723"/>
    </source>
</evidence>
<evidence type="ECO:0000256" key="8">
    <source>
        <dbReference type="ARBA" id="ARBA00023033"/>
    </source>
</evidence>
<organism evidence="11 12">
    <name type="scientific">Rhizopogon vinicolor AM-OR11-026</name>
    <dbReference type="NCBI Taxonomy" id="1314800"/>
    <lineage>
        <taxon>Eukaryota</taxon>
        <taxon>Fungi</taxon>
        <taxon>Dikarya</taxon>
        <taxon>Basidiomycota</taxon>
        <taxon>Agaricomycotina</taxon>
        <taxon>Agaricomycetes</taxon>
        <taxon>Agaricomycetidae</taxon>
        <taxon>Boletales</taxon>
        <taxon>Suillineae</taxon>
        <taxon>Rhizopogonaceae</taxon>
        <taxon>Rhizopogon</taxon>
    </lineage>
</organism>
<keyword evidence="12" id="KW-1185">Reference proteome</keyword>
<comment type="pathway">
    <text evidence="2">Secondary metabolite biosynthesis.</text>
</comment>
<proteinExistence type="inferred from homology"/>
<keyword evidence="8" id="KW-0503">Monooxygenase</keyword>
<dbReference type="InterPro" id="IPR002401">
    <property type="entry name" value="Cyt_P450_E_grp-I"/>
</dbReference>
<dbReference type="SUPFAM" id="SSF48264">
    <property type="entry name" value="Cytochrome P450"/>
    <property type="match status" value="1"/>
</dbReference>
<evidence type="ECO:0000313" key="12">
    <source>
        <dbReference type="Proteomes" id="UP000092154"/>
    </source>
</evidence>
<evidence type="ECO:0000256" key="6">
    <source>
        <dbReference type="ARBA" id="ARBA00023002"/>
    </source>
</evidence>
<dbReference type="PRINTS" id="PR00463">
    <property type="entry name" value="EP450I"/>
</dbReference>
<accession>A0A1B7ML23</accession>
<dbReference type="AlphaFoldDB" id="A0A1B7ML23"/>
<evidence type="ECO:0000256" key="2">
    <source>
        <dbReference type="ARBA" id="ARBA00005179"/>
    </source>
</evidence>
<dbReference type="EMBL" id="KV448795">
    <property type="protein sequence ID" value="OAX33296.1"/>
    <property type="molecule type" value="Genomic_DNA"/>
</dbReference>
<evidence type="ECO:0000256" key="3">
    <source>
        <dbReference type="ARBA" id="ARBA00010617"/>
    </source>
</evidence>
<evidence type="ECO:0000313" key="11">
    <source>
        <dbReference type="EMBL" id="OAX33296.1"/>
    </source>
</evidence>
<dbReference type="GO" id="GO:0016705">
    <property type="term" value="F:oxidoreductase activity, acting on paired donors, with incorporation or reduction of molecular oxygen"/>
    <property type="evidence" value="ECO:0007669"/>
    <property type="project" value="InterPro"/>
</dbReference>
<feature type="transmembrane region" description="Helical" evidence="10">
    <location>
        <begin position="12"/>
        <end position="33"/>
    </location>
</feature>
<evidence type="ECO:0000256" key="7">
    <source>
        <dbReference type="ARBA" id="ARBA00023004"/>
    </source>
</evidence>
<dbReference type="GO" id="GO:0004497">
    <property type="term" value="F:monooxygenase activity"/>
    <property type="evidence" value="ECO:0007669"/>
    <property type="project" value="UniProtKB-KW"/>
</dbReference>
<dbReference type="InParanoid" id="A0A1B7ML23"/>
<keyword evidence="10" id="KW-0472">Membrane</keyword>
<dbReference type="Pfam" id="PF00067">
    <property type="entry name" value="p450"/>
    <property type="match status" value="1"/>
</dbReference>
<keyword evidence="10" id="KW-1133">Transmembrane helix</keyword>
<reference evidence="11 12" key="1">
    <citation type="submission" date="2016-06" db="EMBL/GenBank/DDBJ databases">
        <title>Comparative genomics of the ectomycorrhizal sister species Rhizopogon vinicolor and Rhizopogon vesiculosus (Basidiomycota: Boletales) reveals a divergence of the mating type B locus.</title>
        <authorList>
            <consortium name="DOE Joint Genome Institute"/>
            <person name="Mujic A.B."/>
            <person name="Kuo A."/>
            <person name="Tritt A."/>
            <person name="Lipzen A."/>
            <person name="Chen C."/>
            <person name="Johnson J."/>
            <person name="Sharma A."/>
            <person name="Barry K."/>
            <person name="Grigoriev I.V."/>
            <person name="Spatafora J.W."/>
        </authorList>
    </citation>
    <scope>NUCLEOTIDE SEQUENCE [LARGE SCALE GENOMIC DNA]</scope>
    <source>
        <strain evidence="11 12">AM-OR11-026</strain>
    </source>
</reference>